<evidence type="ECO:0000259" key="6">
    <source>
        <dbReference type="Pfam" id="PF02866"/>
    </source>
</evidence>
<feature type="active site" description="Proton acceptor" evidence="2">
    <location>
        <position position="178"/>
    </location>
</feature>
<dbReference type="Pfam" id="PF00056">
    <property type="entry name" value="Ldh_1_N"/>
    <property type="match status" value="1"/>
</dbReference>
<proteinExistence type="inferred from homology"/>
<feature type="domain" description="Lactate/malate dehydrogenase C-terminal" evidence="6">
    <location>
        <begin position="148"/>
        <end position="310"/>
    </location>
</feature>
<evidence type="ECO:0000256" key="3">
    <source>
        <dbReference type="PIRSR" id="PIRSR000102-3"/>
    </source>
</evidence>
<feature type="domain" description="Lactate/malate dehydrogenase N-terminal" evidence="5">
    <location>
        <begin position="5"/>
        <end position="145"/>
    </location>
</feature>
<comment type="similarity">
    <text evidence="1">Belongs to the LDH/MDH superfamily. LDH family.</text>
</comment>
<dbReference type="SUPFAM" id="SSF56327">
    <property type="entry name" value="LDH C-terminal domain-like"/>
    <property type="match status" value="1"/>
</dbReference>
<dbReference type="EMBL" id="VUNA01000004">
    <property type="protein sequence ID" value="MST70315.1"/>
    <property type="molecule type" value="Genomic_DNA"/>
</dbReference>
<keyword evidence="3" id="KW-0520">NAD</keyword>
<dbReference type="SUPFAM" id="SSF51735">
    <property type="entry name" value="NAD(P)-binding Rossmann-fold domains"/>
    <property type="match status" value="1"/>
</dbReference>
<reference evidence="7 8" key="1">
    <citation type="submission" date="2019-08" db="EMBL/GenBank/DDBJ databases">
        <title>In-depth cultivation of the pig gut microbiome towards novel bacterial diversity and tailored functional studies.</title>
        <authorList>
            <person name="Wylensek D."/>
            <person name="Hitch T.C.A."/>
            <person name="Clavel T."/>
        </authorList>
    </citation>
    <scope>NUCLEOTIDE SEQUENCE [LARGE SCALE GENOMIC DNA]</scope>
    <source>
        <strain evidence="7 8">WCA-MUC-591-APC-4B</strain>
    </source>
</reference>
<dbReference type="Pfam" id="PF02866">
    <property type="entry name" value="Ldh_1_C"/>
    <property type="match status" value="1"/>
</dbReference>
<dbReference type="CDD" id="cd05291">
    <property type="entry name" value="HicDH_like"/>
    <property type="match status" value="1"/>
</dbReference>
<dbReference type="InterPro" id="IPR022383">
    <property type="entry name" value="Lactate/malate_DH_C"/>
</dbReference>
<accession>A0A6N7XJU2</accession>
<dbReference type="PANTHER" id="PTHR43128">
    <property type="entry name" value="L-2-HYDROXYCARBOXYLATE DEHYDROGENASE (NAD(P)(+))"/>
    <property type="match status" value="1"/>
</dbReference>
<dbReference type="Proteomes" id="UP000469424">
    <property type="component" value="Unassembled WGS sequence"/>
</dbReference>
<dbReference type="Gene3D" id="3.90.110.10">
    <property type="entry name" value="Lactate dehydrogenase/glycoside hydrolase, family 4, C-terminal"/>
    <property type="match status" value="1"/>
</dbReference>
<evidence type="ECO:0000259" key="5">
    <source>
        <dbReference type="Pfam" id="PF00056"/>
    </source>
</evidence>
<organism evidence="7 8">
    <name type="scientific">Mogibacterium kristiansenii</name>
    <dbReference type="NCBI Taxonomy" id="2606708"/>
    <lineage>
        <taxon>Bacteria</taxon>
        <taxon>Bacillati</taxon>
        <taxon>Bacillota</taxon>
        <taxon>Clostridia</taxon>
        <taxon>Peptostreptococcales</taxon>
        <taxon>Anaerovoracaceae</taxon>
        <taxon>Mogibacterium</taxon>
    </lineage>
</organism>
<comment type="caution">
    <text evidence="7">The sequence shown here is derived from an EMBL/GenBank/DDBJ whole genome shotgun (WGS) entry which is preliminary data.</text>
</comment>
<keyword evidence="8" id="KW-1185">Reference proteome</keyword>
<sequence>MNNRKVGIIGVGHVGAHVAYSLAIQGIVDELVLADTDTARVESEYQDLLDALPHMPHRTRVSIGEYEDLADCDLIVNSAGHIELLLGSDDRSRELKFTIPAVHTWVDRVRKAGFDGVVLNISNPCDVVTREIAKSLGLPKGRVLGTGTGLDSARLVTQIVKKTNVDPNSIQAFMFGEHGNSMFAAWSCVTVNGLSIDEMAKQDPRWDFDRPEVEQLGRHGGWVTFSWKHATEYSISTTAARMVKAILHDEKILMPASTELNGEYGQRDVYAGVPCIIGKDGVERVVEFPLTQEELDKFNDSCNAIRANIKIADSL</sequence>
<feature type="binding site" evidence="3">
    <location>
        <begin position="10"/>
        <end position="15"/>
    </location>
    <ligand>
        <name>NAD(+)</name>
        <dbReference type="ChEBI" id="CHEBI:57540"/>
    </ligand>
</feature>
<dbReference type="RefSeq" id="WP_154553875.1">
    <property type="nucleotide sequence ID" value="NZ_JBJESO010000023.1"/>
</dbReference>
<dbReference type="GO" id="GO:0004459">
    <property type="term" value="F:L-lactate dehydrogenase (NAD+) activity"/>
    <property type="evidence" value="ECO:0007669"/>
    <property type="project" value="TreeGrafter"/>
</dbReference>
<dbReference type="Gene3D" id="3.40.50.720">
    <property type="entry name" value="NAD(P)-binding Rossmann-like Domain"/>
    <property type="match status" value="1"/>
</dbReference>
<dbReference type="InterPro" id="IPR015955">
    <property type="entry name" value="Lactate_DH/Glyco_Ohase_4_C"/>
</dbReference>
<evidence type="ECO:0000256" key="2">
    <source>
        <dbReference type="PIRSR" id="PIRSR000102-1"/>
    </source>
</evidence>
<dbReference type="PANTHER" id="PTHR43128:SF31">
    <property type="entry name" value="L-LACTATE DEHYDROGENASE"/>
    <property type="match status" value="1"/>
</dbReference>
<dbReference type="PIRSF" id="PIRSF000102">
    <property type="entry name" value="Lac_mal_DH"/>
    <property type="match status" value="1"/>
</dbReference>
<keyword evidence="4" id="KW-0560">Oxidoreductase</keyword>
<protein>
    <submittedName>
        <fullName evidence="7">L-lactate dehydrogenase</fullName>
    </submittedName>
</protein>
<evidence type="ECO:0000313" key="7">
    <source>
        <dbReference type="EMBL" id="MST70315.1"/>
    </source>
</evidence>
<dbReference type="AlphaFoldDB" id="A0A6N7XJU2"/>
<evidence type="ECO:0000256" key="4">
    <source>
        <dbReference type="RuleBase" id="RU003369"/>
    </source>
</evidence>
<dbReference type="GO" id="GO:0006089">
    <property type="term" value="P:lactate metabolic process"/>
    <property type="evidence" value="ECO:0007669"/>
    <property type="project" value="TreeGrafter"/>
</dbReference>
<evidence type="ECO:0000256" key="1">
    <source>
        <dbReference type="ARBA" id="ARBA00006054"/>
    </source>
</evidence>
<dbReference type="InterPro" id="IPR001557">
    <property type="entry name" value="L-lactate/malate_DH"/>
</dbReference>
<name>A0A6N7XJU2_9FIRM</name>
<dbReference type="InterPro" id="IPR036291">
    <property type="entry name" value="NAD(P)-bd_dom_sf"/>
</dbReference>
<evidence type="ECO:0000313" key="8">
    <source>
        <dbReference type="Proteomes" id="UP000469424"/>
    </source>
</evidence>
<gene>
    <name evidence="7" type="ORF">FYJ65_03000</name>
</gene>
<feature type="binding site" evidence="3">
    <location>
        <position position="35"/>
    </location>
    <ligand>
        <name>NAD(+)</name>
        <dbReference type="ChEBI" id="CHEBI:57540"/>
    </ligand>
</feature>
<dbReference type="PRINTS" id="PR00086">
    <property type="entry name" value="LLDHDRGNASE"/>
</dbReference>
<dbReference type="InterPro" id="IPR001236">
    <property type="entry name" value="Lactate/malate_DH_N"/>
</dbReference>
<feature type="binding site" evidence="3">
    <location>
        <begin position="121"/>
        <end position="123"/>
    </location>
    <ligand>
        <name>NAD(+)</name>
        <dbReference type="ChEBI" id="CHEBI:57540"/>
    </ligand>
</feature>